<accession>A0A3G8GVC9</accession>
<feature type="domain" description="Response regulatory" evidence="3">
    <location>
        <begin position="8"/>
        <end position="130"/>
    </location>
</feature>
<name>A0A3G8GVC9_9BURK</name>
<dbReference type="InterPro" id="IPR050595">
    <property type="entry name" value="Bact_response_regulator"/>
</dbReference>
<evidence type="ECO:0000256" key="2">
    <source>
        <dbReference type="PROSITE-ProRule" id="PRU00169"/>
    </source>
</evidence>
<dbReference type="RefSeq" id="WP_124682081.1">
    <property type="nucleotide sequence ID" value="NZ_CP033968.1"/>
</dbReference>
<dbReference type="InterPro" id="IPR001789">
    <property type="entry name" value="Sig_transdc_resp-reg_receiver"/>
</dbReference>
<dbReference type="InterPro" id="IPR011006">
    <property type="entry name" value="CheY-like_superfamily"/>
</dbReference>
<dbReference type="SUPFAM" id="SSF52172">
    <property type="entry name" value="CheY-like"/>
    <property type="match status" value="1"/>
</dbReference>
<protein>
    <submittedName>
        <fullName evidence="4">Response regulator</fullName>
    </submittedName>
</protein>
<proteinExistence type="predicted"/>
<organism evidence="4 5">
    <name type="scientific">Cupriavidus pauculus</name>
    <dbReference type="NCBI Taxonomy" id="82633"/>
    <lineage>
        <taxon>Bacteria</taxon>
        <taxon>Pseudomonadati</taxon>
        <taxon>Pseudomonadota</taxon>
        <taxon>Betaproteobacteria</taxon>
        <taxon>Burkholderiales</taxon>
        <taxon>Burkholderiaceae</taxon>
        <taxon>Cupriavidus</taxon>
    </lineage>
</organism>
<dbReference type="PANTHER" id="PTHR44591">
    <property type="entry name" value="STRESS RESPONSE REGULATOR PROTEIN 1"/>
    <property type="match status" value="1"/>
</dbReference>
<sequence>MKTTLAAEVALIDDDVFSLRLLSRQLEQIGYDKVTTFERANGALALIQKEPRAFRLVIADLQMPEMDGIEFLRHLSAAGYTGALLLVSGEGAGILQTAEQLAKLHGLQVIASLPKPVTKRPFQKEPRGAVNLFGKLLTLAI</sequence>
<dbReference type="KEGG" id="cpau:EHF44_00135"/>
<reference evidence="5" key="1">
    <citation type="submission" date="2018-11" db="EMBL/GenBank/DDBJ databases">
        <title>FDA dAtabase for Regulatory Grade micrObial Sequences (FDA-ARGOS): Supporting development and validation of Infectious Disease Dx tests.</title>
        <authorList>
            <person name="Goldberg B."/>
            <person name="Campos J."/>
            <person name="Tallon L."/>
            <person name="Sadzewicz L."/>
            <person name="Zhao X."/>
            <person name="Vavikolanu K."/>
            <person name="Mehta A."/>
            <person name="Aluvathingal J."/>
            <person name="Nadendla S."/>
            <person name="Geyer C."/>
            <person name="Nandy P."/>
            <person name="Yan Y."/>
            <person name="Sichtig H."/>
        </authorList>
    </citation>
    <scope>NUCLEOTIDE SEQUENCE [LARGE SCALE GENOMIC DNA]</scope>
    <source>
        <strain evidence="5">FDAARGOS_614</strain>
        <plasmid evidence="5">unnamed1</plasmid>
    </source>
</reference>
<dbReference type="PANTHER" id="PTHR44591:SF3">
    <property type="entry name" value="RESPONSE REGULATORY DOMAIN-CONTAINING PROTEIN"/>
    <property type="match status" value="1"/>
</dbReference>
<dbReference type="AlphaFoldDB" id="A0A3G8GVC9"/>
<evidence type="ECO:0000259" key="3">
    <source>
        <dbReference type="PROSITE" id="PS50110"/>
    </source>
</evidence>
<dbReference type="OrthoDB" id="8964771at2"/>
<dbReference type="GO" id="GO:0000160">
    <property type="term" value="P:phosphorelay signal transduction system"/>
    <property type="evidence" value="ECO:0007669"/>
    <property type="project" value="InterPro"/>
</dbReference>
<dbReference type="SMART" id="SM00448">
    <property type="entry name" value="REC"/>
    <property type="match status" value="1"/>
</dbReference>
<keyword evidence="4" id="KW-0614">Plasmid</keyword>
<evidence type="ECO:0000256" key="1">
    <source>
        <dbReference type="ARBA" id="ARBA00022553"/>
    </source>
</evidence>
<geneLocation type="plasmid" evidence="4">
    <name>unnamed1</name>
</geneLocation>
<evidence type="ECO:0000313" key="4">
    <source>
        <dbReference type="EMBL" id="AZG11935.1"/>
    </source>
</evidence>
<dbReference type="Gene3D" id="3.40.50.2300">
    <property type="match status" value="1"/>
</dbReference>
<dbReference type="PROSITE" id="PS50110">
    <property type="entry name" value="RESPONSE_REGULATORY"/>
    <property type="match status" value="1"/>
</dbReference>
<dbReference type="EMBL" id="CP033968">
    <property type="protein sequence ID" value="AZG11935.1"/>
    <property type="molecule type" value="Genomic_DNA"/>
</dbReference>
<feature type="modified residue" description="4-aspartylphosphate" evidence="2">
    <location>
        <position position="60"/>
    </location>
</feature>
<dbReference type="Proteomes" id="UP000270411">
    <property type="component" value="Plasmid unnamed1"/>
</dbReference>
<gene>
    <name evidence="4" type="ORF">EHF44_00135</name>
</gene>
<dbReference type="Pfam" id="PF00072">
    <property type="entry name" value="Response_reg"/>
    <property type="match status" value="1"/>
</dbReference>
<keyword evidence="1 2" id="KW-0597">Phosphoprotein</keyword>
<evidence type="ECO:0000313" key="5">
    <source>
        <dbReference type="Proteomes" id="UP000270411"/>
    </source>
</evidence>